<dbReference type="Pfam" id="PF02687">
    <property type="entry name" value="FtsX"/>
    <property type="match status" value="2"/>
</dbReference>
<feature type="transmembrane region" description="Helical" evidence="6">
    <location>
        <begin position="678"/>
        <end position="697"/>
    </location>
</feature>
<feature type="transmembrane region" description="Helical" evidence="6">
    <location>
        <begin position="730"/>
        <end position="753"/>
    </location>
</feature>
<dbReference type="Proteomes" id="UP000051236">
    <property type="component" value="Unassembled WGS sequence"/>
</dbReference>
<proteinExistence type="predicted"/>
<evidence type="ECO:0000256" key="1">
    <source>
        <dbReference type="ARBA" id="ARBA00004651"/>
    </source>
</evidence>
<evidence type="ECO:0000313" key="9">
    <source>
        <dbReference type="Proteomes" id="UP000051236"/>
    </source>
</evidence>
<dbReference type="PANTHER" id="PTHR30287:SF1">
    <property type="entry name" value="INNER MEMBRANE PROTEIN"/>
    <property type="match status" value="1"/>
</dbReference>
<dbReference type="GO" id="GO:0005886">
    <property type="term" value="C:plasma membrane"/>
    <property type="evidence" value="ECO:0007669"/>
    <property type="project" value="UniProtKB-SubCell"/>
</dbReference>
<organism evidence="8 9">
    <name type="scientific">Agrilactobacillus composti DSM 18527 = JCM 14202</name>
    <dbReference type="NCBI Taxonomy" id="1423734"/>
    <lineage>
        <taxon>Bacteria</taxon>
        <taxon>Bacillati</taxon>
        <taxon>Bacillota</taxon>
        <taxon>Bacilli</taxon>
        <taxon>Lactobacillales</taxon>
        <taxon>Lactobacillaceae</taxon>
        <taxon>Agrilactobacillus</taxon>
    </lineage>
</organism>
<feature type="transmembrane region" description="Helical" evidence="6">
    <location>
        <begin position="370"/>
        <end position="395"/>
    </location>
</feature>
<protein>
    <submittedName>
        <fullName evidence="8">Antimicrobial peptide ABC transporter permease</fullName>
    </submittedName>
</protein>
<evidence type="ECO:0000313" key="8">
    <source>
        <dbReference type="EMBL" id="KRM31119.1"/>
    </source>
</evidence>
<dbReference type="InterPro" id="IPR003838">
    <property type="entry name" value="ABC3_permease_C"/>
</dbReference>
<dbReference type="STRING" id="1423734.FC83_GL001122"/>
<gene>
    <name evidence="8" type="ORF">FC83_GL001122</name>
</gene>
<name>A0A0R1XLK1_9LACO</name>
<keyword evidence="5 6" id="KW-0472">Membrane</keyword>
<dbReference type="PANTHER" id="PTHR30287">
    <property type="entry name" value="MEMBRANE COMPONENT OF PREDICTED ABC SUPERFAMILY METABOLITE UPTAKE TRANSPORTER"/>
    <property type="match status" value="1"/>
</dbReference>
<accession>A0A0R1XLK1</accession>
<keyword evidence="3 6" id="KW-0812">Transmembrane</keyword>
<feature type="domain" description="ABC3 transporter permease C-terminal" evidence="7">
    <location>
        <begin position="681"/>
        <end position="797"/>
    </location>
</feature>
<evidence type="ECO:0000256" key="5">
    <source>
        <dbReference type="ARBA" id="ARBA00023136"/>
    </source>
</evidence>
<keyword evidence="4 6" id="KW-1133">Transmembrane helix</keyword>
<keyword evidence="2" id="KW-1003">Cell membrane</keyword>
<feature type="domain" description="ABC3 transporter permease C-terminal" evidence="7">
    <location>
        <begin position="281"/>
        <end position="394"/>
    </location>
</feature>
<sequence>MQPLTKILWRNIRQSLGRFIAIILIILLGVLIYVGVKATGPALNDSAQHTVTDAKLSDIQVLSNIGFSDQDAKAAKIAGASVSLQRFKYVYGGKAQDVVALYGYQAQQQQDHLILTSGRLPKANGEIVLDQRAQALDHYKLGQAYQFEQSAGLKQRRYKIVGFANSPVYIDNETRGNSNLGAGSVRYFAYITAADMNLPVATRMTIRFKDLQGMNTFSKAYHTAVNQRLAKIKRALTQSQLQNPASDTALLKPTYTWQTRVDLPGFQAYGESSNRIAAIANVFPLFFFLIAALITFTTVTRMIEEARTEIGTLKALGFSKWAISRNYLTYALLAGSIGTILGVVLGHQLLPRFVLSIYTNYIFHKAVINWQWATISLAVIFALVATLGAVIFVIVRELGEGPAALMRPKAPKSAKRILLERFKPFWNRLSFNRKVSYRNLFRFKSRMVMTIVGIAGGTALILTGFGIWNSITASGTRQYAEVIHYQALVRVGDATAINKTTGLLQKNGQVKGTMPVAMNAVKATAHGQQVNEIQFVVPKQTTNLQPYFSLRASTSGGVLKLPQRGVIISQKLAKLLQVSAGQQIQVTLANGRQAKLTIKSITRNFMGHYIYGTPANFQNAFHQAAANNTLLVRLTKQTQGQRDHLAKTLLQKGQVLGTSYVADQKQTVADMSAKMNPVILIFVLLSGVLSFVVLYNLTNINVSERIRELSTIKVLGFTNREVTLYIVRENIILTGVGIVLGFGLGNLLTAFILHQAETENVVFPLTINWPWYFVAAALMFIFTGIVMLVTHRHLKRIDMIDALKSNE</sequence>
<evidence type="ECO:0000256" key="2">
    <source>
        <dbReference type="ARBA" id="ARBA00022475"/>
    </source>
</evidence>
<dbReference type="InterPro" id="IPR038766">
    <property type="entry name" value="Membrane_comp_ABC_pdt"/>
</dbReference>
<reference evidence="8 9" key="1">
    <citation type="journal article" date="2015" name="Genome Announc.">
        <title>Expanding the biotechnology potential of lactobacilli through comparative genomics of 213 strains and associated genera.</title>
        <authorList>
            <person name="Sun Z."/>
            <person name="Harris H.M."/>
            <person name="McCann A."/>
            <person name="Guo C."/>
            <person name="Argimon S."/>
            <person name="Zhang W."/>
            <person name="Yang X."/>
            <person name="Jeffery I.B."/>
            <person name="Cooney J.C."/>
            <person name="Kagawa T.F."/>
            <person name="Liu W."/>
            <person name="Song Y."/>
            <person name="Salvetti E."/>
            <person name="Wrobel A."/>
            <person name="Rasinkangas P."/>
            <person name="Parkhill J."/>
            <person name="Rea M.C."/>
            <person name="O'Sullivan O."/>
            <person name="Ritari J."/>
            <person name="Douillard F.P."/>
            <person name="Paul Ross R."/>
            <person name="Yang R."/>
            <person name="Briner A.E."/>
            <person name="Felis G.E."/>
            <person name="de Vos W.M."/>
            <person name="Barrangou R."/>
            <person name="Klaenhammer T.R."/>
            <person name="Caufield P.W."/>
            <person name="Cui Y."/>
            <person name="Zhang H."/>
            <person name="O'Toole P.W."/>
        </authorList>
    </citation>
    <scope>NUCLEOTIDE SEQUENCE [LARGE SCALE GENOMIC DNA]</scope>
    <source>
        <strain evidence="8 9">DSM 18527</strain>
    </source>
</reference>
<keyword evidence="9" id="KW-1185">Reference proteome</keyword>
<feature type="transmembrane region" description="Helical" evidence="6">
    <location>
        <begin position="16"/>
        <end position="36"/>
    </location>
</feature>
<evidence type="ECO:0000256" key="3">
    <source>
        <dbReference type="ARBA" id="ARBA00022692"/>
    </source>
</evidence>
<comment type="subcellular location">
    <subcellularLocation>
        <location evidence="1">Cell membrane</location>
        <topology evidence="1">Multi-pass membrane protein</topology>
    </subcellularLocation>
</comment>
<dbReference type="AlphaFoldDB" id="A0A0R1XLK1"/>
<evidence type="ECO:0000259" key="7">
    <source>
        <dbReference type="Pfam" id="PF02687"/>
    </source>
</evidence>
<evidence type="ECO:0000256" key="6">
    <source>
        <dbReference type="SAM" id="Phobius"/>
    </source>
</evidence>
<comment type="caution">
    <text evidence="8">The sequence shown here is derived from an EMBL/GenBank/DDBJ whole genome shotgun (WGS) entry which is preliminary data.</text>
</comment>
<evidence type="ECO:0000256" key="4">
    <source>
        <dbReference type="ARBA" id="ARBA00022989"/>
    </source>
</evidence>
<dbReference type="EMBL" id="AZGA01000084">
    <property type="protein sequence ID" value="KRM31119.1"/>
    <property type="molecule type" value="Genomic_DNA"/>
</dbReference>
<feature type="transmembrane region" description="Helical" evidence="6">
    <location>
        <begin position="327"/>
        <end position="350"/>
    </location>
</feature>
<dbReference type="eggNOG" id="COG0577">
    <property type="taxonomic scope" value="Bacteria"/>
</dbReference>
<dbReference type="RefSeq" id="WP_057002906.1">
    <property type="nucleotide sequence ID" value="NZ_AZGA01000084.1"/>
</dbReference>
<feature type="transmembrane region" description="Helical" evidence="6">
    <location>
        <begin position="769"/>
        <end position="789"/>
    </location>
</feature>
<dbReference type="PATRIC" id="fig|1423734.3.peg.1135"/>
<feature type="transmembrane region" description="Helical" evidence="6">
    <location>
        <begin position="276"/>
        <end position="299"/>
    </location>
</feature>
<feature type="transmembrane region" description="Helical" evidence="6">
    <location>
        <begin position="447"/>
        <end position="468"/>
    </location>
</feature>